<evidence type="ECO:0000259" key="1">
    <source>
        <dbReference type="PROSITE" id="PS51746"/>
    </source>
</evidence>
<evidence type="ECO:0000313" key="3">
    <source>
        <dbReference type="Proteomes" id="UP000824231"/>
    </source>
</evidence>
<dbReference type="SUPFAM" id="SSF81606">
    <property type="entry name" value="PP2C-like"/>
    <property type="match status" value="1"/>
</dbReference>
<dbReference type="PROSITE" id="PS51746">
    <property type="entry name" value="PPM_2"/>
    <property type="match status" value="1"/>
</dbReference>
<dbReference type="PANTHER" id="PTHR13832">
    <property type="entry name" value="PROTEIN PHOSPHATASE 2C"/>
    <property type="match status" value="1"/>
</dbReference>
<dbReference type="InterPro" id="IPR015655">
    <property type="entry name" value="PP2C"/>
</dbReference>
<dbReference type="AlphaFoldDB" id="A0A9D2AK59"/>
<dbReference type="Gene3D" id="3.60.40.10">
    <property type="entry name" value="PPM-type phosphatase domain"/>
    <property type="match status" value="1"/>
</dbReference>
<sequence length="247" mass="27165">MITAYQTDIGKQRSQNQDRVNVYKHDDRLLAIIADGIGGNRSGDVAAQLTVKFIGQHFQASAPKNVKHAKKWFKDQVQLANQLILKKSTENYLYQGMGTTLVAAIVFPNNQLVIANIGDSRGYLYHDQLLTQITNDHSLVNELVKKGDMSERDALLSPQNNIITRAIGVSEDAEADVNVFPFKQGDQLLLCSDGLSKMLSNAEMKAVLADDSLDLSDKCQTLIHEANAAGGPDNVTVLISLNDQERQ</sequence>
<dbReference type="Proteomes" id="UP000824231">
    <property type="component" value="Unassembled WGS sequence"/>
</dbReference>
<organism evidence="2 3">
    <name type="scientific">Candidatus Limosilactobacillus merdigallinarum</name>
    <dbReference type="NCBI Taxonomy" id="2838652"/>
    <lineage>
        <taxon>Bacteria</taxon>
        <taxon>Bacillati</taxon>
        <taxon>Bacillota</taxon>
        <taxon>Bacilli</taxon>
        <taxon>Lactobacillales</taxon>
        <taxon>Lactobacillaceae</taxon>
        <taxon>Limosilactobacillus</taxon>
    </lineage>
</organism>
<accession>A0A9D2AK59</accession>
<dbReference type="EMBL" id="DXFH01000002">
    <property type="protein sequence ID" value="HIX35106.1"/>
    <property type="molecule type" value="Genomic_DNA"/>
</dbReference>
<dbReference type="PANTHER" id="PTHR13832:SF860">
    <property type="entry name" value="PROTEIN PHOSPHATASE PHPP"/>
    <property type="match status" value="1"/>
</dbReference>
<comment type="caution">
    <text evidence="2">The sequence shown here is derived from an EMBL/GenBank/DDBJ whole genome shotgun (WGS) entry which is preliminary data.</text>
</comment>
<proteinExistence type="predicted"/>
<reference evidence="2" key="1">
    <citation type="journal article" date="2021" name="PeerJ">
        <title>Extensive microbial diversity within the chicken gut microbiome revealed by metagenomics and culture.</title>
        <authorList>
            <person name="Gilroy R."/>
            <person name="Ravi A."/>
            <person name="Getino M."/>
            <person name="Pursley I."/>
            <person name="Horton D.L."/>
            <person name="Alikhan N.F."/>
            <person name="Baker D."/>
            <person name="Gharbi K."/>
            <person name="Hall N."/>
            <person name="Watson M."/>
            <person name="Adriaenssens E.M."/>
            <person name="Foster-Nyarko E."/>
            <person name="Jarju S."/>
            <person name="Secka A."/>
            <person name="Antonio M."/>
            <person name="Oren A."/>
            <person name="Chaudhuri R.R."/>
            <person name="La Ragione R."/>
            <person name="Hildebrand F."/>
            <person name="Pallen M.J."/>
        </authorList>
    </citation>
    <scope>NUCLEOTIDE SEQUENCE</scope>
    <source>
        <strain evidence="2">ChiSxjej3B15-572</strain>
    </source>
</reference>
<dbReference type="InterPro" id="IPR001932">
    <property type="entry name" value="PPM-type_phosphatase-like_dom"/>
</dbReference>
<dbReference type="CDD" id="cd00143">
    <property type="entry name" value="PP2Cc"/>
    <property type="match status" value="1"/>
</dbReference>
<dbReference type="Pfam" id="PF13672">
    <property type="entry name" value="PP2C_2"/>
    <property type="match status" value="1"/>
</dbReference>
<evidence type="ECO:0000313" key="2">
    <source>
        <dbReference type="EMBL" id="HIX35106.1"/>
    </source>
</evidence>
<feature type="domain" description="PPM-type phosphatase" evidence="1">
    <location>
        <begin position="2"/>
        <end position="242"/>
    </location>
</feature>
<dbReference type="SMART" id="SM00331">
    <property type="entry name" value="PP2C_SIG"/>
    <property type="match status" value="1"/>
</dbReference>
<dbReference type="NCBIfam" id="NF033484">
    <property type="entry name" value="Stp1_PP2C_phos"/>
    <property type="match status" value="1"/>
</dbReference>
<reference evidence="2" key="2">
    <citation type="submission" date="2021-04" db="EMBL/GenBank/DDBJ databases">
        <authorList>
            <person name="Gilroy R."/>
        </authorList>
    </citation>
    <scope>NUCLEOTIDE SEQUENCE</scope>
    <source>
        <strain evidence="2">ChiSxjej3B15-572</strain>
    </source>
</reference>
<dbReference type="GO" id="GO:0004722">
    <property type="term" value="F:protein serine/threonine phosphatase activity"/>
    <property type="evidence" value="ECO:0007669"/>
    <property type="project" value="InterPro"/>
</dbReference>
<dbReference type="SMART" id="SM00332">
    <property type="entry name" value="PP2Cc"/>
    <property type="match status" value="1"/>
</dbReference>
<protein>
    <submittedName>
        <fullName evidence="2">Stp1/IreP family PP2C-type Ser/Thr phosphatase</fullName>
    </submittedName>
</protein>
<gene>
    <name evidence="2" type="ORF">H9856_01640</name>
</gene>
<dbReference type="InterPro" id="IPR036457">
    <property type="entry name" value="PPM-type-like_dom_sf"/>
</dbReference>
<name>A0A9D2AK59_9LACO</name>